<evidence type="ECO:0000313" key="3">
    <source>
        <dbReference type="EMBL" id="KAJ8432806.1"/>
    </source>
</evidence>
<evidence type="ECO:0000313" key="2">
    <source>
        <dbReference type="EMBL" id="KAJ8421303.1"/>
    </source>
</evidence>
<reference evidence="2" key="1">
    <citation type="submission" date="2022-04" db="EMBL/GenBank/DDBJ databases">
        <title>Carnegiea gigantea Genome sequencing and assembly v2.</title>
        <authorList>
            <person name="Copetti D."/>
            <person name="Sanderson M.J."/>
            <person name="Burquez A."/>
            <person name="Wojciechowski M.F."/>
        </authorList>
    </citation>
    <scope>NUCLEOTIDE SEQUENCE</scope>
    <source>
        <strain evidence="2">SGP5-SGP5p</strain>
        <tissue evidence="2">Aerial part</tissue>
    </source>
</reference>
<sequence length="206" mass="23218">MRILIDTDRLHSIENELILSIEDVGYKIMIKEASCVIAPQIKISTSSSMKIRHSNVEKHQGHSANDSIKTKTACISQNSYSKEILKISQHLENQGNQLLEDNIEASRPPGFDTPLLEESEELSQPLGFESATLVDSTPIPRKKAPKRHFEVFEKRMTRSQTQLSSILKDKPIQKGKTSMTDSSRTSKSDIRLAKEALKLATCWELK</sequence>
<protein>
    <submittedName>
        <fullName evidence="2">Uncharacterized protein</fullName>
    </submittedName>
</protein>
<comment type="caution">
    <text evidence="2">The sequence shown here is derived from an EMBL/GenBank/DDBJ whole genome shotgun (WGS) entry which is preliminary data.</text>
</comment>
<dbReference type="Proteomes" id="UP001153076">
    <property type="component" value="Unassembled WGS sequence"/>
</dbReference>
<evidence type="ECO:0000256" key="1">
    <source>
        <dbReference type="SAM" id="MobiDB-lite"/>
    </source>
</evidence>
<keyword evidence="4" id="KW-1185">Reference proteome</keyword>
<feature type="region of interest" description="Disordered" evidence="1">
    <location>
        <begin position="168"/>
        <end position="188"/>
    </location>
</feature>
<dbReference type="EMBL" id="JAKOGI010002800">
    <property type="protein sequence ID" value="KAJ8421303.1"/>
    <property type="molecule type" value="Genomic_DNA"/>
</dbReference>
<proteinExistence type="predicted"/>
<accession>A0A9Q1GJT5</accession>
<dbReference type="EMBL" id="JAKOGI010000582">
    <property type="protein sequence ID" value="KAJ8432806.1"/>
    <property type="molecule type" value="Genomic_DNA"/>
</dbReference>
<evidence type="ECO:0000313" key="4">
    <source>
        <dbReference type="Proteomes" id="UP001153076"/>
    </source>
</evidence>
<name>A0A9Q1GJT5_9CARY</name>
<dbReference type="AlphaFoldDB" id="A0A9Q1GJT5"/>
<gene>
    <name evidence="3" type="ORF">Cgig2_026136</name>
    <name evidence="2" type="ORF">Cgig2_030904</name>
</gene>
<organism evidence="2 4">
    <name type="scientific">Carnegiea gigantea</name>
    <dbReference type="NCBI Taxonomy" id="171969"/>
    <lineage>
        <taxon>Eukaryota</taxon>
        <taxon>Viridiplantae</taxon>
        <taxon>Streptophyta</taxon>
        <taxon>Embryophyta</taxon>
        <taxon>Tracheophyta</taxon>
        <taxon>Spermatophyta</taxon>
        <taxon>Magnoliopsida</taxon>
        <taxon>eudicotyledons</taxon>
        <taxon>Gunneridae</taxon>
        <taxon>Pentapetalae</taxon>
        <taxon>Caryophyllales</taxon>
        <taxon>Cactineae</taxon>
        <taxon>Cactaceae</taxon>
        <taxon>Cactoideae</taxon>
        <taxon>Echinocereeae</taxon>
        <taxon>Carnegiea</taxon>
    </lineage>
</organism>